<dbReference type="InterPro" id="IPR029058">
    <property type="entry name" value="AB_hydrolase_fold"/>
</dbReference>
<organism evidence="3 4">
    <name type="scientific">Qipengyuania qiaonensis</name>
    <dbReference type="NCBI Taxonomy" id="2867240"/>
    <lineage>
        <taxon>Bacteria</taxon>
        <taxon>Pseudomonadati</taxon>
        <taxon>Pseudomonadota</taxon>
        <taxon>Alphaproteobacteria</taxon>
        <taxon>Sphingomonadales</taxon>
        <taxon>Erythrobacteraceae</taxon>
        <taxon>Qipengyuania</taxon>
    </lineage>
</organism>
<reference evidence="3 4" key="1">
    <citation type="submission" date="2021-08" db="EMBL/GenBank/DDBJ databases">
        <title>Comparative Genomics Analysis of the Genus Qipengyuania Reveals Extensive Genetic Diversity and Metabolic Versatility, Including the Description of Fifteen Novel Species.</title>
        <authorList>
            <person name="Liu Y."/>
        </authorList>
    </citation>
    <scope>NUCLEOTIDE SEQUENCE [LARGE SCALE GENOMIC DNA]</scope>
    <source>
        <strain evidence="3 4">6D47A</strain>
    </source>
</reference>
<feature type="signal peptide" evidence="1">
    <location>
        <begin position="1"/>
        <end position="23"/>
    </location>
</feature>
<dbReference type="Gene3D" id="3.40.50.1820">
    <property type="entry name" value="alpha/beta hydrolase"/>
    <property type="match status" value="1"/>
</dbReference>
<dbReference type="Proteomes" id="UP000755104">
    <property type="component" value="Unassembled WGS sequence"/>
</dbReference>
<feature type="chain" id="PRO_5046033031" evidence="1">
    <location>
        <begin position="24"/>
        <end position="324"/>
    </location>
</feature>
<evidence type="ECO:0000256" key="1">
    <source>
        <dbReference type="SAM" id="SignalP"/>
    </source>
</evidence>
<evidence type="ECO:0000313" key="3">
    <source>
        <dbReference type="EMBL" id="MBX7483347.1"/>
    </source>
</evidence>
<name>A0ABS7J7Q7_9SPHN</name>
<dbReference type="PANTHER" id="PTHR43265">
    <property type="entry name" value="ESTERASE ESTD"/>
    <property type="match status" value="1"/>
</dbReference>
<protein>
    <submittedName>
        <fullName evidence="3">Lysophospholipase</fullName>
    </submittedName>
</protein>
<evidence type="ECO:0000313" key="4">
    <source>
        <dbReference type="Proteomes" id="UP000755104"/>
    </source>
</evidence>
<dbReference type="EMBL" id="JAIGNO010000008">
    <property type="protein sequence ID" value="MBX7483347.1"/>
    <property type="molecule type" value="Genomic_DNA"/>
</dbReference>
<keyword evidence="1" id="KW-0732">Signal</keyword>
<feature type="domain" description="Serine aminopeptidase S33" evidence="2">
    <location>
        <begin position="72"/>
        <end position="280"/>
    </location>
</feature>
<dbReference type="SUPFAM" id="SSF53474">
    <property type="entry name" value="alpha/beta-Hydrolases"/>
    <property type="match status" value="1"/>
</dbReference>
<gene>
    <name evidence="3" type="ORF">K3174_12470</name>
</gene>
<accession>A0ABS7J7Q7</accession>
<dbReference type="InterPro" id="IPR053145">
    <property type="entry name" value="AB_hydrolase_Est10"/>
</dbReference>
<comment type="caution">
    <text evidence="3">The sequence shown here is derived from an EMBL/GenBank/DDBJ whole genome shotgun (WGS) entry which is preliminary data.</text>
</comment>
<keyword evidence="4" id="KW-1185">Reference proteome</keyword>
<dbReference type="InterPro" id="IPR022742">
    <property type="entry name" value="Hydrolase_4"/>
</dbReference>
<dbReference type="PANTHER" id="PTHR43265:SF1">
    <property type="entry name" value="ESTERASE ESTD"/>
    <property type="match status" value="1"/>
</dbReference>
<dbReference type="Pfam" id="PF12146">
    <property type="entry name" value="Hydrolase_4"/>
    <property type="match status" value="1"/>
</dbReference>
<proteinExistence type="predicted"/>
<sequence>MIKLATIATCASVLAYSAGATPAAEVPIEAQGPDGSLSGTMLRSSEGEEAVALIIPGSGPTDRDGNNPMGVKASSYRLLAEGLAAQGITTVRIDKRGMFGSAAAVSDPNAVTIADYVSDTASWVREIREQTGASCVWLIGHSEGGLVSLAAAQEVDGLCGLVLVAAPGKPMGEMIREQLRANPANTSLIPAADAAIDSLTSGEKVDAPSLPQPLLPLFSPTVQEYLISAFALDPAELSARVDLPMLIVQGGKDLQVPIEDAKRLKSANPAAMIEILPDANHVLKDVSGNDPADNLATYGEADLPISEEIVTIIANFTRSRGPAL</sequence>
<evidence type="ECO:0000259" key="2">
    <source>
        <dbReference type="Pfam" id="PF12146"/>
    </source>
</evidence>